<keyword evidence="2" id="KW-0812">Transmembrane</keyword>
<dbReference type="GO" id="GO:0030183">
    <property type="term" value="P:B cell differentiation"/>
    <property type="evidence" value="ECO:0007669"/>
    <property type="project" value="TreeGrafter"/>
</dbReference>
<dbReference type="Ensembl" id="ENSEEET00000005216.2">
    <property type="protein sequence ID" value="ENSEEEP00000005148.2"/>
    <property type="gene ID" value="ENSEEEG00000002684.2"/>
</dbReference>
<keyword evidence="1" id="KW-0393">Immunoglobulin domain</keyword>
<name>A0A4W4E025_ELEEL</name>
<dbReference type="Pfam" id="PF07686">
    <property type="entry name" value="V-set"/>
    <property type="match status" value="1"/>
</dbReference>
<dbReference type="InterPro" id="IPR007110">
    <property type="entry name" value="Ig-like_dom"/>
</dbReference>
<evidence type="ECO:0000256" key="3">
    <source>
        <dbReference type="SAM" id="SignalP"/>
    </source>
</evidence>
<proteinExistence type="predicted"/>
<feature type="signal peptide" evidence="3">
    <location>
        <begin position="1"/>
        <end position="20"/>
    </location>
</feature>
<reference evidence="5" key="4">
    <citation type="submission" date="2025-08" db="UniProtKB">
        <authorList>
            <consortium name="Ensembl"/>
        </authorList>
    </citation>
    <scope>IDENTIFICATION</scope>
</reference>
<keyword evidence="2" id="KW-1133">Transmembrane helix</keyword>
<keyword evidence="3" id="KW-0732">Signal</keyword>
<evidence type="ECO:0000313" key="5">
    <source>
        <dbReference type="Ensembl" id="ENSEEEP00000005148.2"/>
    </source>
</evidence>
<dbReference type="GO" id="GO:0019815">
    <property type="term" value="C:B cell receptor complex"/>
    <property type="evidence" value="ECO:0007669"/>
    <property type="project" value="TreeGrafter"/>
</dbReference>
<dbReference type="SUPFAM" id="SSF48726">
    <property type="entry name" value="Immunoglobulin"/>
    <property type="match status" value="2"/>
</dbReference>
<evidence type="ECO:0000259" key="4">
    <source>
        <dbReference type="PROSITE" id="PS50835"/>
    </source>
</evidence>
<dbReference type="OMA" id="KFYCINE"/>
<reference evidence="6" key="1">
    <citation type="journal article" date="2014" name="Science">
        <title>Nonhuman genetics. Genomic basis for the convergent evolution of electric organs.</title>
        <authorList>
            <person name="Gallant J.R."/>
            <person name="Traeger L.L."/>
            <person name="Volkening J.D."/>
            <person name="Moffett H."/>
            <person name="Chen P.H."/>
            <person name="Novina C.D."/>
            <person name="Phillips G.N.Jr."/>
            <person name="Anand R."/>
            <person name="Wells G.B."/>
            <person name="Pinch M."/>
            <person name="Guth R."/>
            <person name="Unguez G.A."/>
            <person name="Albert J.S."/>
            <person name="Zakon H.H."/>
            <person name="Samanta M.P."/>
            <person name="Sussman M.R."/>
        </authorList>
    </citation>
    <scope>NUCLEOTIDE SEQUENCE [LARGE SCALE GENOMIC DNA]</scope>
</reference>
<protein>
    <recommendedName>
        <fullName evidence="4">Ig-like domain-containing protein</fullName>
    </recommendedName>
</protein>
<dbReference type="InterPro" id="IPR036179">
    <property type="entry name" value="Ig-like_dom_sf"/>
</dbReference>
<feature type="transmembrane region" description="Helical" evidence="2">
    <location>
        <begin position="48"/>
        <end position="70"/>
    </location>
</feature>
<accession>A0A4W4E025</accession>
<dbReference type="SMART" id="SM00409">
    <property type="entry name" value="IG"/>
    <property type="match status" value="2"/>
</dbReference>
<evidence type="ECO:0000313" key="6">
    <source>
        <dbReference type="Proteomes" id="UP000314983"/>
    </source>
</evidence>
<dbReference type="GO" id="GO:0009897">
    <property type="term" value="C:external side of plasma membrane"/>
    <property type="evidence" value="ECO:0007669"/>
    <property type="project" value="TreeGrafter"/>
</dbReference>
<evidence type="ECO:0000256" key="2">
    <source>
        <dbReference type="SAM" id="Phobius"/>
    </source>
</evidence>
<dbReference type="Proteomes" id="UP000314983">
    <property type="component" value="Chromosome 12"/>
</dbReference>
<feature type="domain" description="Ig-like" evidence="4">
    <location>
        <begin position="120"/>
        <end position="223"/>
    </location>
</feature>
<evidence type="ECO:0000256" key="1">
    <source>
        <dbReference type="ARBA" id="ARBA00023319"/>
    </source>
</evidence>
<dbReference type="STRING" id="8005.ENSEEEP00000005148"/>
<dbReference type="GeneTree" id="ENSGT01030000234530"/>
<dbReference type="InterPro" id="IPR013783">
    <property type="entry name" value="Ig-like_fold"/>
</dbReference>
<dbReference type="PROSITE" id="PS50835">
    <property type="entry name" value="IG_LIKE"/>
    <property type="match status" value="1"/>
</dbReference>
<organism evidence="5 6">
    <name type="scientific">Electrophorus electricus</name>
    <name type="common">Electric eel</name>
    <name type="synonym">Gymnotus electricus</name>
    <dbReference type="NCBI Taxonomy" id="8005"/>
    <lineage>
        <taxon>Eukaryota</taxon>
        <taxon>Metazoa</taxon>
        <taxon>Chordata</taxon>
        <taxon>Craniata</taxon>
        <taxon>Vertebrata</taxon>
        <taxon>Euteleostomi</taxon>
        <taxon>Actinopterygii</taxon>
        <taxon>Neopterygii</taxon>
        <taxon>Teleostei</taxon>
        <taxon>Ostariophysi</taxon>
        <taxon>Gymnotiformes</taxon>
        <taxon>Gymnotoidei</taxon>
        <taxon>Gymnotidae</taxon>
        <taxon>Electrophorus</taxon>
    </lineage>
</organism>
<feature type="chain" id="PRO_5044247140" description="Ig-like domain-containing protein" evidence="3">
    <location>
        <begin position="21"/>
        <end position="238"/>
    </location>
</feature>
<reference evidence="6" key="2">
    <citation type="journal article" date="2017" name="Sci. Adv.">
        <title>A tail of two voltages: Proteomic comparison of the three electric organs of the electric eel.</title>
        <authorList>
            <person name="Traeger L.L."/>
            <person name="Sabat G."/>
            <person name="Barrett-Wilt G.A."/>
            <person name="Wells G.B."/>
            <person name="Sussman M.R."/>
        </authorList>
    </citation>
    <scope>NUCLEOTIDE SEQUENCE [LARGE SCALE GENOMIC DNA]</scope>
</reference>
<keyword evidence="6" id="KW-1185">Reference proteome</keyword>
<dbReference type="AlphaFoldDB" id="A0A4W4E025"/>
<keyword evidence="2" id="KW-0472">Membrane</keyword>
<sequence>MRSSRSLFILPVASFQTVSSEVCVLRCNDDTCLDTYNFSLQDMYGSKFLPVFIITFVTVLSDIGLLSFPFNKSRFIMKWKDDRISLTILNATEEDEGLYFCGVTDGTKVNFTSMSVVQHPQTSRVHPVLGVVSPGESVSLQCTVLSERRTAELRVLWFRAAAGDSHPEIIYNHHNSSCHSSPHSCVYNLFKSVLSLSDTGTYYCTVATCGKILIGNGSTVRLSKCLNMLVSTILKEIK</sequence>
<reference evidence="5" key="3">
    <citation type="submission" date="2020-05" db="EMBL/GenBank/DDBJ databases">
        <title>Electrophorus electricus (electric eel) genome, fEleEle1, primary haplotype.</title>
        <authorList>
            <person name="Myers G."/>
            <person name="Meyer A."/>
            <person name="Fedrigo O."/>
            <person name="Formenti G."/>
            <person name="Rhie A."/>
            <person name="Tracey A."/>
            <person name="Sims Y."/>
            <person name="Jarvis E.D."/>
        </authorList>
    </citation>
    <scope>NUCLEOTIDE SEQUENCE [LARGE SCALE GENOMIC DNA]</scope>
</reference>
<dbReference type="InterPro" id="IPR013106">
    <property type="entry name" value="Ig_V-set"/>
</dbReference>
<dbReference type="GO" id="GO:0050853">
    <property type="term" value="P:B cell receptor signaling pathway"/>
    <property type="evidence" value="ECO:0007669"/>
    <property type="project" value="TreeGrafter"/>
</dbReference>
<dbReference type="InterPro" id="IPR003599">
    <property type="entry name" value="Ig_sub"/>
</dbReference>
<dbReference type="PANTHER" id="PTHR14334">
    <property type="entry name" value="B-CELL ANTIGEN RECEPTOR COMPLEX-ASSOCIATED PROTEIN"/>
    <property type="match status" value="1"/>
</dbReference>
<dbReference type="Gene3D" id="2.60.40.10">
    <property type="entry name" value="Immunoglobulins"/>
    <property type="match status" value="2"/>
</dbReference>
<reference evidence="5" key="5">
    <citation type="submission" date="2025-09" db="UniProtKB">
        <authorList>
            <consortium name="Ensembl"/>
        </authorList>
    </citation>
    <scope>IDENTIFICATION</scope>
</reference>